<dbReference type="Pfam" id="PF13843">
    <property type="entry name" value="DDE_Tnp_1_7"/>
    <property type="match status" value="3"/>
</dbReference>
<dbReference type="AlphaFoldDB" id="A0A8S1AAI5"/>
<feature type="domain" description="PiggyBac transposable element-derived protein" evidence="1">
    <location>
        <begin position="178"/>
        <end position="270"/>
    </location>
</feature>
<reference evidence="2 3" key="1">
    <citation type="submission" date="2020-04" db="EMBL/GenBank/DDBJ databases">
        <authorList>
            <person name="Wallbank WR R."/>
            <person name="Pardo Diaz C."/>
            <person name="Kozak K."/>
            <person name="Martin S."/>
            <person name="Jiggins C."/>
            <person name="Moest M."/>
            <person name="Warren A I."/>
            <person name="Byers J.R.P. K."/>
            <person name="Montejo-Kovacevich G."/>
            <person name="Yen C E."/>
        </authorList>
    </citation>
    <scope>NUCLEOTIDE SEQUENCE [LARGE SCALE GENOMIC DNA]</scope>
</reference>
<evidence type="ECO:0000259" key="1">
    <source>
        <dbReference type="Pfam" id="PF13843"/>
    </source>
</evidence>
<name>A0A8S1AAI5_ARCPL</name>
<dbReference type="InterPro" id="IPR029526">
    <property type="entry name" value="PGBD"/>
</dbReference>
<dbReference type="OrthoDB" id="3026777at2759"/>
<dbReference type="EMBL" id="CADEBD010000311">
    <property type="protein sequence ID" value="CAB3241726.1"/>
    <property type="molecule type" value="Genomic_DNA"/>
</dbReference>
<evidence type="ECO:0000313" key="3">
    <source>
        <dbReference type="Proteomes" id="UP000494256"/>
    </source>
</evidence>
<feature type="domain" description="PiggyBac transposable element-derived protein" evidence="1">
    <location>
        <begin position="2"/>
        <end position="88"/>
    </location>
</feature>
<sequence>MKQYNPKKPHKWGYKNLVLSGSFGFSYDFELYTGAHVSETVDGNLPNISTSSNVVVRLARTIPQNMNYQLFFDNWYTSLPLLVYLTKQVEKISTVDNVDIAVTTWYDNRVVNLVSTYVGSKPMTEVRRYNKKEKVYKAIPCPKAVTTYNSHMGGVDLLDALLGYDRIQIRSHKFILLSLELYWSSDPAFRVDEIASTMPLRRFKQILRCLHLNDNSKNPARSSPAYDKLYKIRPLVTLLNRLFQENAHNSSSQSIDESMIIFKGRSSLKQ</sequence>
<accession>A0A8S1AAI5</accession>
<proteinExistence type="predicted"/>
<organism evidence="2 3">
    <name type="scientific">Arctia plantaginis</name>
    <name type="common">Wood tiger moth</name>
    <name type="synonym">Phalaena plantaginis</name>
    <dbReference type="NCBI Taxonomy" id="874455"/>
    <lineage>
        <taxon>Eukaryota</taxon>
        <taxon>Metazoa</taxon>
        <taxon>Ecdysozoa</taxon>
        <taxon>Arthropoda</taxon>
        <taxon>Hexapoda</taxon>
        <taxon>Insecta</taxon>
        <taxon>Pterygota</taxon>
        <taxon>Neoptera</taxon>
        <taxon>Endopterygota</taxon>
        <taxon>Lepidoptera</taxon>
        <taxon>Glossata</taxon>
        <taxon>Ditrysia</taxon>
        <taxon>Noctuoidea</taxon>
        <taxon>Erebidae</taxon>
        <taxon>Arctiinae</taxon>
        <taxon>Arctia</taxon>
    </lineage>
</organism>
<dbReference type="PANTHER" id="PTHR47272">
    <property type="entry name" value="DDE_TNP_1_7 DOMAIN-CONTAINING PROTEIN"/>
    <property type="match status" value="1"/>
</dbReference>
<feature type="domain" description="PiggyBac transposable element-derived protein" evidence="1">
    <location>
        <begin position="89"/>
        <end position="170"/>
    </location>
</feature>
<dbReference type="Proteomes" id="UP000494256">
    <property type="component" value="Unassembled WGS sequence"/>
</dbReference>
<comment type="caution">
    <text evidence="2">The sequence shown here is derived from an EMBL/GenBank/DDBJ whole genome shotgun (WGS) entry which is preliminary data.</text>
</comment>
<protein>
    <recommendedName>
        <fullName evidence="1">PiggyBac transposable element-derived protein domain-containing protein</fullName>
    </recommendedName>
</protein>
<gene>
    <name evidence="2" type="ORF">APLA_LOCUS9587</name>
</gene>
<evidence type="ECO:0000313" key="2">
    <source>
        <dbReference type="EMBL" id="CAB3241726.1"/>
    </source>
</evidence>